<dbReference type="SUPFAM" id="SSF47031">
    <property type="entry name" value="Second domain of FERM"/>
    <property type="match status" value="1"/>
</dbReference>
<dbReference type="Gene3D" id="2.30.29.30">
    <property type="entry name" value="Pleckstrin-homology domain (PH domain)/Phosphotyrosine-binding domain (PTB)"/>
    <property type="match status" value="1"/>
</dbReference>
<dbReference type="InterPro" id="IPR011174">
    <property type="entry name" value="ERM"/>
</dbReference>
<dbReference type="SUPFAM" id="SSF54236">
    <property type="entry name" value="Ubiquitin-like"/>
    <property type="match status" value="1"/>
</dbReference>
<reference evidence="7" key="1">
    <citation type="submission" date="2020-07" db="EMBL/GenBank/DDBJ databases">
        <title>The High-quality genome of the commercially important snow crab, Chionoecetes opilio.</title>
        <authorList>
            <person name="Jeong J.-H."/>
            <person name="Ryu S."/>
        </authorList>
    </citation>
    <scope>NUCLEOTIDE SEQUENCE</scope>
    <source>
        <strain evidence="7">MADBK_172401_WGS</strain>
        <tissue evidence="7">Digestive gland</tissue>
    </source>
</reference>
<dbReference type="Proteomes" id="UP000770661">
    <property type="component" value="Unassembled WGS sequence"/>
</dbReference>
<keyword evidence="4" id="KW-0965">Cell junction</keyword>
<keyword evidence="8" id="KW-1185">Reference proteome</keyword>
<evidence type="ECO:0000256" key="4">
    <source>
        <dbReference type="ARBA" id="ARBA00022949"/>
    </source>
</evidence>
<comment type="subcellular location">
    <subcellularLocation>
        <location evidence="2">Cell junction</location>
    </subcellularLocation>
    <subcellularLocation>
        <location evidence="1">Cell membrane</location>
        <topology evidence="1">Peripheral membrane protein</topology>
    </subcellularLocation>
</comment>
<comment type="caution">
    <text evidence="7">The sequence shown here is derived from an EMBL/GenBank/DDBJ whole genome shotgun (WGS) entry which is preliminary data.</text>
</comment>
<protein>
    <submittedName>
        <fullName evidence="7">Moesin</fullName>
    </submittedName>
</protein>
<dbReference type="InterPro" id="IPR011993">
    <property type="entry name" value="PH-like_dom_sf"/>
</dbReference>
<dbReference type="OrthoDB" id="6357003at2759"/>
<evidence type="ECO:0000259" key="6">
    <source>
        <dbReference type="PROSITE" id="PS50057"/>
    </source>
</evidence>
<dbReference type="InterPro" id="IPR035963">
    <property type="entry name" value="FERM_2"/>
</dbReference>
<organism evidence="7 8">
    <name type="scientific">Chionoecetes opilio</name>
    <name type="common">Atlantic snow crab</name>
    <name type="synonym">Cancer opilio</name>
    <dbReference type="NCBI Taxonomy" id="41210"/>
    <lineage>
        <taxon>Eukaryota</taxon>
        <taxon>Metazoa</taxon>
        <taxon>Ecdysozoa</taxon>
        <taxon>Arthropoda</taxon>
        <taxon>Crustacea</taxon>
        <taxon>Multicrustacea</taxon>
        <taxon>Malacostraca</taxon>
        <taxon>Eumalacostraca</taxon>
        <taxon>Eucarida</taxon>
        <taxon>Decapoda</taxon>
        <taxon>Pleocyemata</taxon>
        <taxon>Brachyura</taxon>
        <taxon>Eubrachyura</taxon>
        <taxon>Majoidea</taxon>
        <taxon>Majidae</taxon>
        <taxon>Chionoecetes</taxon>
    </lineage>
</organism>
<dbReference type="GO" id="GO:0070161">
    <property type="term" value="C:anchoring junction"/>
    <property type="evidence" value="ECO:0007669"/>
    <property type="project" value="UniProtKB-SubCell"/>
</dbReference>
<gene>
    <name evidence="7" type="primary">MOES</name>
    <name evidence="7" type="ORF">GWK47_020489</name>
</gene>
<name>A0A8J5CHG3_CHIOP</name>
<evidence type="ECO:0000256" key="2">
    <source>
        <dbReference type="ARBA" id="ARBA00004282"/>
    </source>
</evidence>
<dbReference type="GO" id="GO:0005886">
    <property type="term" value="C:plasma membrane"/>
    <property type="evidence" value="ECO:0007669"/>
    <property type="project" value="UniProtKB-SubCell"/>
</dbReference>
<evidence type="ECO:0000313" key="8">
    <source>
        <dbReference type="Proteomes" id="UP000770661"/>
    </source>
</evidence>
<dbReference type="SUPFAM" id="SSF50729">
    <property type="entry name" value="PH domain-like"/>
    <property type="match status" value="1"/>
</dbReference>
<dbReference type="PROSITE" id="PS50057">
    <property type="entry name" value="FERM_3"/>
    <property type="match status" value="1"/>
</dbReference>
<evidence type="ECO:0000256" key="3">
    <source>
        <dbReference type="ARBA" id="ARBA00022475"/>
    </source>
</evidence>
<sequence>MTTRKIRVITGMQDVTIAIDNKILGSRFLRQVASEVGVTDTGWLGLQYSDLKGRWWWIKDHKKVLGQKVRPTVDPIIMFLKVRLYPPRPSQITDTTMQRLVYLQIQAALQVGELICPAPRDSTLAALARQDSVLQYLETAEDLEEYGMWHFLVTRQNDATPVRLSFNTTGFIVTVSNRKCEFPFSELKGIKMNGRKLILFHTSKAFTDSVFLCLDHAHTKELYELAVRHQKFYLTKNAC</sequence>
<dbReference type="InterPro" id="IPR018980">
    <property type="entry name" value="FERM_PH-like_C"/>
</dbReference>
<evidence type="ECO:0000256" key="5">
    <source>
        <dbReference type="ARBA" id="ARBA00023136"/>
    </source>
</evidence>
<feature type="domain" description="FERM" evidence="6">
    <location>
        <begin position="2"/>
        <end position="239"/>
    </location>
</feature>
<dbReference type="AlphaFoldDB" id="A0A8J5CHG3"/>
<dbReference type="InterPro" id="IPR000299">
    <property type="entry name" value="FERM_domain"/>
</dbReference>
<accession>A0A8J5CHG3</accession>
<dbReference type="InterPro" id="IPR029071">
    <property type="entry name" value="Ubiquitin-like_domsf"/>
</dbReference>
<dbReference type="PANTHER" id="PTHR23281">
    <property type="entry name" value="MERLIN/MOESIN/EZRIN/RADIXIN"/>
    <property type="match status" value="1"/>
</dbReference>
<dbReference type="Pfam" id="PF09380">
    <property type="entry name" value="FERM_C"/>
    <property type="match status" value="1"/>
</dbReference>
<dbReference type="Gene3D" id="1.20.80.60">
    <property type="match status" value="1"/>
</dbReference>
<evidence type="ECO:0000313" key="7">
    <source>
        <dbReference type="EMBL" id="KAG0711510.1"/>
    </source>
</evidence>
<evidence type="ECO:0000256" key="1">
    <source>
        <dbReference type="ARBA" id="ARBA00004202"/>
    </source>
</evidence>
<dbReference type="Pfam" id="PF09379">
    <property type="entry name" value="FERM_N"/>
    <property type="match status" value="1"/>
</dbReference>
<dbReference type="Gene3D" id="3.10.20.90">
    <property type="entry name" value="Phosphatidylinositol 3-kinase Catalytic Subunit, Chain A, domain 1"/>
    <property type="match status" value="1"/>
</dbReference>
<keyword evidence="5" id="KW-0472">Membrane</keyword>
<dbReference type="EMBL" id="JACEEZ010023259">
    <property type="protein sequence ID" value="KAG0711510.1"/>
    <property type="molecule type" value="Genomic_DNA"/>
</dbReference>
<proteinExistence type="predicted"/>
<dbReference type="InterPro" id="IPR018979">
    <property type="entry name" value="FERM_N"/>
</dbReference>
<keyword evidence="3" id="KW-1003">Cell membrane</keyword>
<dbReference type="GO" id="GO:0003779">
    <property type="term" value="F:actin binding"/>
    <property type="evidence" value="ECO:0007669"/>
    <property type="project" value="InterPro"/>
</dbReference>